<feature type="compositionally biased region" description="Gly residues" evidence="1">
    <location>
        <begin position="27"/>
        <end position="40"/>
    </location>
</feature>
<proteinExistence type="predicted"/>
<reference evidence="2 3" key="1">
    <citation type="submission" date="2017-08" db="EMBL/GenBank/DDBJ databases">
        <title>Acidophilic green algal genome provides insights into adaptation to an acidic environment.</title>
        <authorList>
            <person name="Hirooka S."/>
            <person name="Hirose Y."/>
            <person name="Kanesaki Y."/>
            <person name="Higuchi S."/>
            <person name="Fujiwara T."/>
            <person name="Onuma R."/>
            <person name="Era A."/>
            <person name="Ohbayashi R."/>
            <person name="Uzuka A."/>
            <person name="Nozaki H."/>
            <person name="Yoshikawa H."/>
            <person name="Miyagishima S.Y."/>
        </authorList>
    </citation>
    <scope>NUCLEOTIDE SEQUENCE [LARGE SCALE GENOMIC DNA]</scope>
    <source>
        <strain evidence="2 3">NIES-2499</strain>
    </source>
</reference>
<accession>A0A250WUX3</accession>
<dbReference type="AlphaFoldDB" id="A0A250WUX3"/>
<comment type="caution">
    <text evidence="2">The sequence shown here is derived from an EMBL/GenBank/DDBJ whole genome shotgun (WGS) entry which is preliminary data.</text>
</comment>
<evidence type="ECO:0000256" key="1">
    <source>
        <dbReference type="SAM" id="MobiDB-lite"/>
    </source>
</evidence>
<feature type="region of interest" description="Disordered" evidence="1">
    <location>
        <begin position="1"/>
        <end position="40"/>
    </location>
</feature>
<evidence type="ECO:0000313" key="2">
    <source>
        <dbReference type="EMBL" id="GAX74432.1"/>
    </source>
</evidence>
<sequence>MRAECRSRLAGRAPAPGSVDSKRKHNGGGQNHGKPQGGTSGAAFMAGSIICYDPGCMKANLTAAARAVAMDIAADELAHVSFLRSAIMAANSTPVSQPLINIVTAFSAAANAAFNTTLPTPFNA</sequence>
<dbReference type="Pfam" id="PF13668">
    <property type="entry name" value="Ferritin_2"/>
    <property type="match status" value="1"/>
</dbReference>
<keyword evidence="3" id="KW-1185">Reference proteome</keyword>
<dbReference type="Proteomes" id="UP000232323">
    <property type="component" value="Unassembled WGS sequence"/>
</dbReference>
<protein>
    <submittedName>
        <fullName evidence="2">Uncharacterized protein</fullName>
    </submittedName>
</protein>
<dbReference type="EMBL" id="BEGY01000007">
    <property type="protein sequence ID" value="GAX74432.1"/>
    <property type="molecule type" value="Genomic_DNA"/>
</dbReference>
<evidence type="ECO:0000313" key="3">
    <source>
        <dbReference type="Proteomes" id="UP000232323"/>
    </source>
</evidence>
<name>A0A250WUX3_9CHLO</name>
<organism evidence="2 3">
    <name type="scientific">Chlamydomonas eustigma</name>
    <dbReference type="NCBI Taxonomy" id="1157962"/>
    <lineage>
        <taxon>Eukaryota</taxon>
        <taxon>Viridiplantae</taxon>
        <taxon>Chlorophyta</taxon>
        <taxon>core chlorophytes</taxon>
        <taxon>Chlorophyceae</taxon>
        <taxon>CS clade</taxon>
        <taxon>Chlamydomonadales</taxon>
        <taxon>Chlamydomonadaceae</taxon>
        <taxon>Chlamydomonas</taxon>
    </lineage>
</organism>
<gene>
    <name evidence="2" type="ORF">CEUSTIGMA_g1881.t1</name>
</gene>